<dbReference type="SUPFAM" id="SSF53448">
    <property type="entry name" value="Nucleotide-diphospho-sugar transferases"/>
    <property type="match status" value="1"/>
</dbReference>
<accession>A0A426QGC5</accession>
<dbReference type="InterPro" id="IPR001173">
    <property type="entry name" value="Glyco_trans_2-like"/>
</dbReference>
<dbReference type="Pfam" id="PF00535">
    <property type="entry name" value="Glycos_transf_2"/>
    <property type="match status" value="1"/>
</dbReference>
<proteinExistence type="predicted"/>
<sequence>MDHPVRRHRGSLVTIAAPRFSVIIPAYNSADTISAAIDSVLSQTWPAHEIIVVDDGSTDDTAERVRACGEPVHYLHQPNAGVSAARNCGIRAATGDWIAFLDADDLYLPDRLKWHAEWIQREPGLIFYVGNFEHRDEAGNPLGTGMEGTPVGRRLLERAGGAREAVMEGDDILAFIVHQFSDVRCLSVPKSLLEQVGGFPAGIAVGEDVYCIVKLCARARAIGVVCEPLAVYTVHDTGAIRSDTLRAQTESVVTFKRLHSELRDAGPDVRRALKGLVRRVRRDWATALLRQGRRREALKAIAPGLVENPGWSALRDLLSVLRGVKRQA</sequence>
<dbReference type="InterPro" id="IPR050834">
    <property type="entry name" value="Glycosyltransf_2"/>
</dbReference>
<dbReference type="Gene3D" id="3.90.550.10">
    <property type="entry name" value="Spore Coat Polysaccharide Biosynthesis Protein SpsA, Chain A"/>
    <property type="match status" value="1"/>
</dbReference>
<dbReference type="PANTHER" id="PTHR43685:SF12">
    <property type="entry name" value="GLYCOSYL TRANSFERASE FAMILY 2"/>
    <property type="match status" value="1"/>
</dbReference>
<dbReference type="CDD" id="cd00761">
    <property type="entry name" value="Glyco_tranf_GTA_type"/>
    <property type="match status" value="1"/>
</dbReference>
<comment type="caution">
    <text evidence="2">The sequence shown here is derived from an EMBL/GenBank/DDBJ whole genome shotgun (WGS) entry which is preliminary data.</text>
</comment>
<dbReference type="EMBL" id="QZMU01000001">
    <property type="protein sequence ID" value="RRQ20802.1"/>
    <property type="molecule type" value="Genomic_DNA"/>
</dbReference>
<reference evidence="2 3" key="1">
    <citation type="journal article" date="2010" name="Int. J. Syst. Evol. Microbiol.">
        <title>Thiohalobacter thiocyanaticus gen. nov., sp. nov., a moderately halophilic, sulfur-oxidizing gammaproteobacterium from hypersaline lakes, that utilizes thiocyanate.</title>
        <authorList>
            <person name="Sorokin D.Y."/>
            <person name="Kovaleva O.L."/>
            <person name="Tourova T.P."/>
            <person name="Muyzer G."/>
        </authorList>
    </citation>
    <scope>NUCLEOTIDE SEQUENCE [LARGE SCALE GENOMIC DNA]</scope>
    <source>
        <strain evidence="2 3">Hrh1</strain>
    </source>
</reference>
<dbReference type="AlphaFoldDB" id="A0A426QGC5"/>
<keyword evidence="3" id="KW-1185">Reference proteome</keyword>
<dbReference type="InterPro" id="IPR029044">
    <property type="entry name" value="Nucleotide-diphossugar_trans"/>
</dbReference>
<dbReference type="PANTHER" id="PTHR43685">
    <property type="entry name" value="GLYCOSYLTRANSFERASE"/>
    <property type="match status" value="1"/>
</dbReference>
<name>A0A426QGC5_9GAMM</name>
<evidence type="ECO:0000259" key="1">
    <source>
        <dbReference type="Pfam" id="PF00535"/>
    </source>
</evidence>
<feature type="domain" description="Glycosyltransferase 2-like" evidence="1">
    <location>
        <begin position="21"/>
        <end position="137"/>
    </location>
</feature>
<keyword evidence="2" id="KW-0808">Transferase</keyword>
<protein>
    <submittedName>
        <fullName evidence="2">Glycosyltransferase family 2 protein</fullName>
    </submittedName>
</protein>
<dbReference type="GO" id="GO:0016740">
    <property type="term" value="F:transferase activity"/>
    <property type="evidence" value="ECO:0007669"/>
    <property type="project" value="UniProtKB-KW"/>
</dbReference>
<gene>
    <name evidence="2" type="ORF">D6C00_01630</name>
</gene>
<evidence type="ECO:0000313" key="2">
    <source>
        <dbReference type="EMBL" id="RRQ20802.1"/>
    </source>
</evidence>
<dbReference type="Proteomes" id="UP000287798">
    <property type="component" value="Unassembled WGS sequence"/>
</dbReference>
<organism evidence="2 3">
    <name type="scientific">Thiohalobacter thiocyanaticus</name>
    <dbReference type="NCBI Taxonomy" id="585455"/>
    <lineage>
        <taxon>Bacteria</taxon>
        <taxon>Pseudomonadati</taxon>
        <taxon>Pseudomonadota</taxon>
        <taxon>Gammaproteobacteria</taxon>
        <taxon>Thiohalobacterales</taxon>
        <taxon>Thiohalobacteraceae</taxon>
        <taxon>Thiohalobacter</taxon>
    </lineage>
</organism>
<evidence type="ECO:0000313" key="3">
    <source>
        <dbReference type="Proteomes" id="UP000287798"/>
    </source>
</evidence>